<dbReference type="PANTHER" id="PTHR34305:SF1">
    <property type="entry name" value="SWIM-TYPE DOMAIN-CONTAINING PROTEIN"/>
    <property type="match status" value="1"/>
</dbReference>
<dbReference type="PANTHER" id="PTHR34305">
    <property type="entry name" value="EXPRESSED PROTEIN"/>
    <property type="match status" value="1"/>
</dbReference>
<accession>A0A8W8IL56</accession>
<reference evidence="2" key="1">
    <citation type="submission" date="2022-08" db="UniProtKB">
        <authorList>
            <consortium name="EnsemblMetazoa"/>
        </authorList>
    </citation>
    <scope>IDENTIFICATION</scope>
    <source>
        <strain evidence="2">05x7-T-G4-1.051#20</strain>
    </source>
</reference>
<dbReference type="Proteomes" id="UP000005408">
    <property type="component" value="Unassembled WGS sequence"/>
</dbReference>
<proteinExistence type="predicted"/>
<name>A0A8W8IL56_MAGGI</name>
<evidence type="ECO:0000313" key="3">
    <source>
        <dbReference type="Proteomes" id="UP000005408"/>
    </source>
</evidence>
<evidence type="ECO:0000313" key="2">
    <source>
        <dbReference type="EnsemblMetazoa" id="G14530.1:cds"/>
    </source>
</evidence>
<evidence type="ECO:0000256" key="1">
    <source>
        <dbReference type="SAM" id="MobiDB-lite"/>
    </source>
</evidence>
<keyword evidence="3" id="KW-1185">Reference proteome</keyword>
<organism evidence="2 3">
    <name type="scientific">Magallana gigas</name>
    <name type="common">Pacific oyster</name>
    <name type="synonym">Crassostrea gigas</name>
    <dbReference type="NCBI Taxonomy" id="29159"/>
    <lineage>
        <taxon>Eukaryota</taxon>
        <taxon>Metazoa</taxon>
        <taxon>Spiralia</taxon>
        <taxon>Lophotrochozoa</taxon>
        <taxon>Mollusca</taxon>
        <taxon>Bivalvia</taxon>
        <taxon>Autobranchia</taxon>
        <taxon>Pteriomorphia</taxon>
        <taxon>Ostreida</taxon>
        <taxon>Ostreoidea</taxon>
        <taxon>Ostreidae</taxon>
        <taxon>Magallana</taxon>
    </lineage>
</organism>
<dbReference type="EnsemblMetazoa" id="G14530.1">
    <property type="protein sequence ID" value="G14530.1:cds"/>
    <property type="gene ID" value="G14530"/>
</dbReference>
<feature type="region of interest" description="Disordered" evidence="1">
    <location>
        <begin position="171"/>
        <end position="191"/>
    </location>
</feature>
<sequence>MKTALVQGHTLDEAYECTKPFEGVVESVSFTSCHKNRVLISHPYTRLLLQRYAREQPPLTMLEFTKMVELLGCHSLPLQNLVNSFENSTCPPPYVPFLKSLALDSPICRVFHPSKILRQSLIEMREKDPKTLTKLLEDLQMQLPLLICLLNRALSNLIELLISNEEKAAESYPPDTMASEDETGLKHNSFSPSLPIQRCRGTYEMDIKGCKKNNHDCNKKSRGHPSLLPGVFCLFCEHGICYGYELLDSNESPNVPFSLLLTRFKKAPYRWDIEKDPTCKPATLLETLAVTTSDLYPNVFICLYHYARCYRDSRTQF</sequence>
<protein>
    <submittedName>
        <fullName evidence="2">Uncharacterized protein</fullName>
    </submittedName>
</protein>
<dbReference type="AlphaFoldDB" id="A0A8W8IL56"/>